<gene>
    <name evidence="8" type="ORF">BEWA_027140</name>
</gene>
<evidence type="ECO:0000256" key="2">
    <source>
        <dbReference type="ARBA" id="ARBA00006051"/>
    </source>
</evidence>
<keyword evidence="5" id="KW-0143">Chaperone</keyword>
<organism evidence="8 9">
    <name type="scientific">Theileria equi strain WA</name>
    <dbReference type="NCBI Taxonomy" id="1537102"/>
    <lineage>
        <taxon>Eukaryota</taxon>
        <taxon>Sar</taxon>
        <taxon>Alveolata</taxon>
        <taxon>Apicomplexa</taxon>
        <taxon>Aconoidasida</taxon>
        <taxon>Piroplasmida</taxon>
        <taxon>Theileriidae</taxon>
        <taxon>Theileria</taxon>
    </lineage>
</organism>
<dbReference type="SUPFAM" id="SSF101546">
    <property type="entry name" value="ASF1-like"/>
    <property type="match status" value="1"/>
</dbReference>
<proteinExistence type="inferred from homology"/>
<evidence type="ECO:0000256" key="3">
    <source>
        <dbReference type="ARBA" id="ARBA00023015"/>
    </source>
</evidence>
<evidence type="ECO:0000256" key="7">
    <source>
        <dbReference type="SAM" id="MobiDB-lite"/>
    </source>
</evidence>
<comment type="similarity">
    <text evidence="2">Belongs to the ASF1 family.</text>
</comment>
<dbReference type="Gene3D" id="2.60.40.1490">
    <property type="entry name" value="Histone chaperone ASF1-like"/>
    <property type="match status" value="1"/>
</dbReference>
<evidence type="ECO:0008006" key="10">
    <source>
        <dbReference type="Google" id="ProtNLM"/>
    </source>
</evidence>
<dbReference type="GO" id="GO:0042393">
    <property type="term" value="F:histone binding"/>
    <property type="evidence" value="ECO:0007669"/>
    <property type="project" value="TreeGrafter"/>
</dbReference>
<dbReference type="eggNOG" id="KOG3265">
    <property type="taxonomic scope" value="Eukaryota"/>
</dbReference>
<dbReference type="Pfam" id="PF04729">
    <property type="entry name" value="ASF1_hist_chap"/>
    <property type="match status" value="1"/>
</dbReference>
<evidence type="ECO:0000256" key="4">
    <source>
        <dbReference type="ARBA" id="ARBA00023163"/>
    </source>
</evidence>
<keyword evidence="9" id="KW-1185">Reference proteome</keyword>
<dbReference type="VEuPathDB" id="PiroplasmaDB:BEWA_027140"/>
<dbReference type="Proteomes" id="UP000031512">
    <property type="component" value="Chromosome 1"/>
</dbReference>
<dbReference type="GO" id="GO:0005634">
    <property type="term" value="C:nucleus"/>
    <property type="evidence" value="ECO:0007669"/>
    <property type="project" value="UniProtKB-SubCell"/>
</dbReference>
<feature type="compositionally biased region" description="Basic and acidic residues" evidence="7">
    <location>
        <begin position="154"/>
        <end position="175"/>
    </location>
</feature>
<dbReference type="GO" id="GO:0006335">
    <property type="term" value="P:DNA replication-dependent chromatin assembly"/>
    <property type="evidence" value="ECO:0007669"/>
    <property type="project" value="TreeGrafter"/>
</dbReference>
<dbReference type="STRING" id="1537102.L0AWE1"/>
<dbReference type="AlphaFoldDB" id="L0AWE1"/>
<dbReference type="RefSeq" id="XP_004829531.1">
    <property type="nucleotide sequence ID" value="XM_004829474.1"/>
</dbReference>
<dbReference type="KEGG" id="beq:BEWA_027140"/>
<feature type="region of interest" description="Disordered" evidence="7">
    <location>
        <begin position="87"/>
        <end position="198"/>
    </location>
</feature>
<dbReference type="InterPro" id="IPR006818">
    <property type="entry name" value="ASF1-like"/>
</dbReference>
<dbReference type="GeneID" id="15805980"/>
<comment type="subcellular location">
    <subcellularLocation>
        <location evidence="1">Nucleus</location>
    </subcellularLocation>
</comment>
<evidence type="ECO:0000313" key="9">
    <source>
        <dbReference type="Proteomes" id="UP000031512"/>
    </source>
</evidence>
<dbReference type="EMBL" id="CP001669">
    <property type="protein sequence ID" value="AFZ79865.1"/>
    <property type="molecule type" value="Genomic_DNA"/>
</dbReference>
<keyword evidence="4" id="KW-0804">Transcription</keyword>
<name>L0AWE1_THEEQ</name>
<feature type="compositionally biased region" description="Polar residues" evidence="7">
    <location>
        <begin position="120"/>
        <end position="148"/>
    </location>
</feature>
<dbReference type="InterPro" id="IPR036747">
    <property type="entry name" value="ASF1-like_sf"/>
</dbReference>
<evidence type="ECO:0000256" key="1">
    <source>
        <dbReference type="ARBA" id="ARBA00004123"/>
    </source>
</evidence>
<evidence type="ECO:0000313" key="8">
    <source>
        <dbReference type="EMBL" id="AFZ79865.1"/>
    </source>
</evidence>
<keyword evidence="3" id="KW-0805">Transcription regulation</keyword>
<sequence>MNPNCILGMQAVLITASYCEQEFIRIGYYTNNTYDDETLRENPPDEPNFDKMVRCIIDQPRVTRFPIRWDSDDLVDDEGNNLSCLINDAESTDEEDESRHSEDDEDEKKDEGDEKSESSATVNVTQGPSGNVASASCSIEGTCQLQKPSESDIELPKIPDEEKTAEKDGIKDHTQIEPVENDESNKRKLDDSEISTKYESCSTENVKRVIDSDKFATMATCTSISDVTTLL</sequence>
<protein>
    <recommendedName>
        <fullName evidence="10">Anti-silencing protein</fullName>
    </recommendedName>
</protein>
<feature type="compositionally biased region" description="Basic and acidic residues" evidence="7">
    <location>
        <begin position="183"/>
        <end position="196"/>
    </location>
</feature>
<dbReference type="PANTHER" id="PTHR12040">
    <property type="entry name" value="ANTI-SILENCING PROTEIN 1"/>
    <property type="match status" value="1"/>
</dbReference>
<dbReference type="PANTHER" id="PTHR12040:SF0">
    <property type="entry name" value="HISTONE CHAPERONE ASF1"/>
    <property type="match status" value="1"/>
</dbReference>
<evidence type="ECO:0000256" key="5">
    <source>
        <dbReference type="ARBA" id="ARBA00023186"/>
    </source>
</evidence>
<keyword evidence="6" id="KW-0539">Nucleus</keyword>
<reference evidence="8 9" key="1">
    <citation type="journal article" date="2012" name="BMC Genomics">
        <title>Comparative genomic analysis and phylogenetic position of Theileria equi.</title>
        <authorList>
            <person name="Kappmeyer L.S."/>
            <person name="Thiagarajan M."/>
            <person name="Herndon D.R."/>
            <person name="Ramsay J.D."/>
            <person name="Caler E."/>
            <person name="Djikeng A."/>
            <person name="Gillespie J.J."/>
            <person name="Lau A.O."/>
            <person name="Roalson E.H."/>
            <person name="Silva J.C."/>
            <person name="Silva M.G."/>
            <person name="Suarez C.E."/>
            <person name="Ueti M.W."/>
            <person name="Nene V.M."/>
            <person name="Mealey R.H."/>
            <person name="Knowles D.P."/>
            <person name="Brayton K.A."/>
        </authorList>
    </citation>
    <scope>NUCLEOTIDE SEQUENCE [LARGE SCALE GENOMIC DNA]</scope>
    <source>
        <strain evidence="8 9">WA</strain>
    </source>
</reference>
<accession>L0AWE1</accession>
<dbReference type="OrthoDB" id="29755at2759"/>
<evidence type="ECO:0000256" key="6">
    <source>
        <dbReference type="ARBA" id="ARBA00023242"/>
    </source>
</evidence>
<dbReference type="GO" id="GO:0000785">
    <property type="term" value="C:chromatin"/>
    <property type="evidence" value="ECO:0007669"/>
    <property type="project" value="TreeGrafter"/>
</dbReference>